<sequence>MHQPHLLRKCQCPFPKSWCFLCQNNQLLHKLRDRFQLQKISRLQRPLYTVFHIQLRHHMPKSCYKNNGSSVHFFFLSTRPHQILLRFNKGLQSLQC</sequence>
<evidence type="ECO:0000313" key="1">
    <source>
        <dbReference type="EMBL" id="KAK3515338.1"/>
    </source>
</evidence>
<reference evidence="1" key="1">
    <citation type="submission" date="2023-06" db="EMBL/GenBank/DDBJ databases">
        <title>Male Hemibagrus guttatus genome.</title>
        <authorList>
            <person name="Bian C."/>
        </authorList>
    </citation>
    <scope>NUCLEOTIDE SEQUENCE</scope>
    <source>
        <strain evidence="1">Male_cb2023</strain>
        <tissue evidence="1">Muscle</tissue>
    </source>
</reference>
<proteinExistence type="predicted"/>
<keyword evidence="2" id="KW-1185">Reference proteome</keyword>
<dbReference type="AlphaFoldDB" id="A0AAE0Q8L2"/>
<gene>
    <name evidence="1" type="ORF">QTP70_017190</name>
</gene>
<evidence type="ECO:0000313" key="2">
    <source>
        <dbReference type="Proteomes" id="UP001274896"/>
    </source>
</evidence>
<protein>
    <submittedName>
        <fullName evidence="1">Uncharacterized protein</fullName>
    </submittedName>
</protein>
<accession>A0AAE0Q8L2</accession>
<comment type="caution">
    <text evidence="1">The sequence shown here is derived from an EMBL/GenBank/DDBJ whole genome shotgun (WGS) entry which is preliminary data.</text>
</comment>
<dbReference type="Proteomes" id="UP001274896">
    <property type="component" value="Unassembled WGS sequence"/>
</dbReference>
<dbReference type="EMBL" id="JAUCMX010000020">
    <property type="protein sequence ID" value="KAK3515338.1"/>
    <property type="molecule type" value="Genomic_DNA"/>
</dbReference>
<name>A0AAE0Q8L2_9TELE</name>
<organism evidence="1 2">
    <name type="scientific">Hemibagrus guttatus</name>
    <dbReference type="NCBI Taxonomy" id="175788"/>
    <lineage>
        <taxon>Eukaryota</taxon>
        <taxon>Metazoa</taxon>
        <taxon>Chordata</taxon>
        <taxon>Craniata</taxon>
        <taxon>Vertebrata</taxon>
        <taxon>Euteleostomi</taxon>
        <taxon>Actinopterygii</taxon>
        <taxon>Neopterygii</taxon>
        <taxon>Teleostei</taxon>
        <taxon>Ostariophysi</taxon>
        <taxon>Siluriformes</taxon>
        <taxon>Bagridae</taxon>
        <taxon>Hemibagrus</taxon>
    </lineage>
</organism>